<feature type="chain" id="PRO_5004577913" description="DUF4136 domain-containing protein" evidence="1">
    <location>
        <begin position="29"/>
        <end position="227"/>
    </location>
</feature>
<dbReference type="PROSITE" id="PS51257">
    <property type="entry name" value="PROKAR_LIPOPROTEIN"/>
    <property type="match status" value="1"/>
</dbReference>
<reference evidence="3 4" key="1">
    <citation type="journal article" date="2013" name="Genome Announc.">
        <title>Genome Sequence of Novosphingobium lindaniclasticum LE124T, Isolated from a Hexachlorocyclohexane Dumpsite.</title>
        <authorList>
            <person name="Saxena A."/>
            <person name="Nayyar N."/>
            <person name="Sangwan N."/>
            <person name="Kumari R."/>
            <person name="Khurana J.P."/>
            <person name="Lal R."/>
        </authorList>
    </citation>
    <scope>NUCLEOTIDE SEQUENCE [LARGE SCALE GENOMIC DNA]</scope>
    <source>
        <strain evidence="3 4">LE124</strain>
    </source>
</reference>
<evidence type="ECO:0000313" key="4">
    <source>
        <dbReference type="Proteomes" id="UP000015527"/>
    </source>
</evidence>
<organism evidence="3 4">
    <name type="scientific">Novosphingobium lindaniclasticum LE124</name>
    <dbReference type="NCBI Taxonomy" id="1096930"/>
    <lineage>
        <taxon>Bacteria</taxon>
        <taxon>Pseudomonadati</taxon>
        <taxon>Pseudomonadota</taxon>
        <taxon>Alphaproteobacteria</taxon>
        <taxon>Sphingomonadales</taxon>
        <taxon>Sphingomonadaceae</taxon>
        <taxon>Novosphingobium</taxon>
    </lineage>
</organism>
<accession>T0J6E9</accession>
<protein>
    <recommendedName>
        <fullName evidence="2">DUF4136 domain-containing protein</fullName>
    </recommendedName>
</protein>
<gene>
    <name evidence="3" type="ORF">L284_08175</name>
</gene>
<feature type="signal peptide" evidence="1">
    <location>
        <begin position="1"/>
        <end position="28"/>
    </location>
</feature>
<dbReference type="Proteomes" id="UP000015527">
    <property type="component" value="Unassembled WGS sequence"/>
</dbReference>
<dbReference type="OrthoDB" id="7501218at2"/>
<proteinExistence type="predicted"/>
<keyword evidence="4" id="KW-1185">Reference proteome</keyword>
<sequence>MTDRSFRHLGKVRLAAVTVLLMALAACATPFKADVSRFQSQLPAPSGQTVAVVSDDPKLAGGLEFATYARLVSDRLQKVGYTPVDDPSKATLIARFDYGVDNGRERIRSTPGMTGNWGPWYGGGWGGRGFYGRGWGSPWGWGGPWRYGWYDPFFDGGVDSYTVFTSGITLKIDRAADNQRLFEGKAEAVSTSNRLQYLVPNLIESMFTNFPGNSGETVRITVAPEKK</sequence>
<dbReference type="eggNOG" id="ENOG50330E3">
    <property type="taxonomic scope" value="Bacteria"/>
</dbReference>
<dbReference type="Gene3D" id="3.30.160.670">
    <property type="match status" value="1"/>
</dbReference>
<comment type="caution">
    <text evidence="3">The sequence shown here is derived from an EMBL/GenBank/DDBJ whole genome shotgun (WGS) entry which is preliminary data.</text>
</comment>
<keyword evidence="1" id="KW-0732">Signal</keyword>
<evidence type="ECO:0000259" key="2">
    <source>
        <dbReference type="Pfam" id="PF13590"/>
    </source>
</evidence>
<dbReference type="RefSeq" id="WP_021233539.1">
    <property type="nucleotide sequence ID" value="NZ_ATHL01000055.1"/>
</dbReference>
<evidence type="ECO:0000313" key="3">
    <source>
        <dbReference type="EMBL" id="EQB17529.1"/>
    </source>
</evidence>
<dbReference type="PATRIC" id="fig|1096930.3.peg.1613"/>
<name>T0J6E9_9SPHN</name>
<dbReference type="EMBL" id="ATHL01000055">
    <property type="protein sequence ID" value="EQB17529.1"/>
    <property type="molecule type" value="Genomic_DNA"/>
</dbReference>
<feature type="domain" description="DUF4136" evidence="2">
    <location>
        <begin position="37"/>
        <end position="212"/>
    </location>
</feature>
<dbReference type="Pfam" id="PF13590">
    <property type="entry name" value="DUF4136"/>
    <property type="match status" value="1"/>
</dbReference>
<dbReference type="AlphaFoldDB" id="T0J6E9"/>
<evidence type="ECO:0000256" key="1">
    <source>
        <dbReference type="SAM" id="SignalP"/>
    </source>
</evidence>
<dbReference type="InterPro" id="IPR025411">
    <property type="entry name" value="DUF4136"/>
</dbReference>